<sequence>MRSRNKAWGYGGVKNRLFRFGRASSGAVSIYMAAVMAAMIFLTGTLIDFGRIAAFRQQAELSMKAGARGVLSAYDPALYERYGLFAIGGSAPEALLSEVLEGHRDPEDAAALRLLDTAWRDEEVIESRPLGSHAVFKRQVLEEMKYKAPIDLTLDLASRFKGLPALMKEAKKTSDLLEDMRQAYEKREAALDRALNRQIEAGEAIADAFEAIVPRPPVSMTGSRSAGDVQDIADAALMYGDYAAKRAEDAARAEAQRQREAEKLRREAEEKLNGASPSSGASPSNSPTPASSDGPLYAARIEAYERGIAKLASRLRNKPVQATSTLEKSLEAALKDAEEAEAANAEMSRIAAEAGRAADQPADWPAETGEGELRRRRGGLSARTSAHCLGPGIARRLLEPLQGRAGRHPQ</sequence>
<accession>A0A9X4KGA9</accession>
<dbReference type="AlphaFoldDB" id="A0A9X4KGA9"/>
<feature type="region of interest" description="Disordered" evidence="2">
    <location>
        <begin position="250"/>
        <end position="294"/>
    </location>
</feature>
<keyword evidence="3" id="KW-0812">Transmembrane</keyword>
<evidence type="ECO:0000313" key="5">
    <source>
        <dbReference type="Proteomes" id="UP001153387"/>
    </source>
</evidence>
<organism evidence="4 5">
    <name type="scientific">Cohnella ginsengisoli</name>
    <dbReference type="NCBI Taxonomy" id="425004"/>
    <lineage>
        <taxon>Bacteria</taxon>
        <taxon>Bacillati</taxon>
        <taxon>Bacillota</taxon>
        <taxon>Bacilli</taxon>
        <taxon>Bacillales</taxon>
        <taxon>Paenibacillaceae</taxon>
        <taxon>Cohnella</taxon>
    </lineage>
</organism>
<evidence type="ECO:0000256" key="1">
    <source>
        <dbReference type="SAM" id="Coils"/>
    </source>
</evidence>
<protein>
    <submittedName>
        <fullName evidence="4">Uncharacterized protein</fullName>
    </submittedName>
</protein>
<keyword evidence="3" id="KW-0472">Membrane</keyword>
<proteinExistence type="predicted"/>
<evidence type="ECO:0000313" key="4">
    <source>
        <dbReference type="EMBL" id="MDG0791663.1"/>
    </source>
</evidence>
<feature type="coiled-coil region" evidence="1">
    <location>
        <begin position="323"/>
        <end position="350"/>
    </location>
</feature>
<evidence type="ECO:0000256" key="2">
    <source>
        <dbReference type="SAM" id="MobiDB-lite"/>
    </source>
</evidence>
<feature type="compositionally biased region" description="Low complexity" evidence="2">
    <location>
        <begin position="273"/>
        <end position="292"/>
    </location>
</feature>
<keyword evidence="1" id="KW-0175">Coiled coil</keyword>
<feature type="transmembrane region" description="Helical" evidence="3">
    <location>
        <begin position="20"/>
        <end position="42"/>
    </location>
</feature>
<dbReference type="EMBL" id="JAPDHZ010000003">
    <property type="protein sequence ID" value="MDG0791663.1"/>
    <property type="molecule type" value="Genomic_DNA"/>
</dbReference>
<feature type="coiled-coil region" evidence="1">
    <location>
        <begin position="167"/>
        <end position="197"/>
    </location>
</feature>
<dbReference type="Proteomes" id="UP001153387">
    <property type="component" value="Unassembled WGS sequence"/>
</dbReference>
<gene>
    <name evidence="4" type="ORF">OMP38_12870</name>
</gene>
<name>A0A9X4KGA9_9BACL</name>
<evidence type="ECO:0000256" key="3">
    <source>
        <dbReference type="SAM" id="Phobius"/>
    </source>
</evidence>
<feature type="compositionally biased region" description="Basic and acidic residues" evidence="2">
    <location>
        <begin position="250"/>
        <end position="272"/>
    </location>
</feature>
<comment type="caution">
    <text evidence="4">The sequence shown here is derived from an EMBL/GenBank/DDBJ whole genome shotgun (WGS) entry which is preliminary data.</text>
</comment>
<keyword evidence="3" id="KW-1133">Transmembrane helix</keyword>
<keyword evidence="5" id="KW-1185">Reference proteome</keyword>
<feature type="region of interest" description="Disordered" evidence="2">
    <location>
        <begin position="351"/>
        <end position="410"/>
    </location>
</feature>
<reference evidence="4 5" key="1">
    <citation type="submission" date="2022-10" db="EMBL/GenBank/DDBJ databases">
        <title>Comparative genomic analysis of Cohnella hashimotonis sp. nov., isolated from the International Space Station.</title>
        <authorList>
            <person name="Simpson A."/>
            <person name="Venkateswaran K."/>
        </authorList>
    </citation>
    <scope>NUCLEOTIDE SEQUENCE [LARGE SCALE GENOMIC DNA]</scope>
    <source>
        <strain evidence="4 5">DSM 18997</strain>
    </source>
</reference>